<comment type="caution">
    <text evidence="1">The sequence shown here is derived from an EMBL/GenBank/DDBJ whole genome shotgun (WGS) entry which is preliminary data.</text>
</comment>
<accession>A0A0V1A6Y1</accession>
<dbReference type="Proteomes" id="UP000054783">
    <property type="component" value="Unassembled WGS sequence"/>
</dbReference>
<protein>
    <submittedName>
        <fullName evidence="1">Uncharacterized protein</fullName>
    </submittedName>
</protein>
<organism evidence="1 2">
    <name type="scientific">Trichinella patagoniensis</name>
    <dbReference type="NCBI Taxonomy" id="990121"/>
    <lineage>
        <taxon>Eukaryota</taxon>
        <taxon>Metazoa</taxon>
        <taxon>Ecdysozoa</taxon>
        <taxon>Nematoda</taxon>
        <taxon>Enoplea</taxon>
        <taxon>Dorylaimia</taxon>
        <taxon>Trichinellida</taxon>
        <taxon>Trichinellidae</taxon>
        <taxon>Trichinella</taxon>
    </lineage>
</organism>
<reference evidence="1 2" key="1">
    <citation type="submission" date="2015-01" db="EMBL/GenBank/DDBJ databases">
        <title>Evolution of Trichinella species and genotypes.</title>
        <authorList>
            <person name="Korhonen P.K."/>
            <person name="Edoardo P."/>
            <person name="Giuseppe L.R."/>
            <person name="Gasser R.B."/>
        </authorList>
    </citation>
    <scope>NUCLEOTIDE SEQUENCE [LARGE SCALE GENOMIC DNA]</scope>
    <source>
        <strain evidence="1">ISS2496</strain>
    </source>
</reference>
<evidence type="ECO:0000313" key="2">
    <source>
        <dbReference type="Proteomes" id="UP000054783"/>
    </source>
</evidence>
<keyword evidence="2" id="KW-1185">Reference proteome</keyword>
<dbReference type="AlphaFoldDB" id="A0A0V1A6Y1"/>
<evidence type="ECO:0000313" key="1">
    <source>
        <dbReference type="EMBL" id="KRY20222.1"/>
    </source>
</evidence>
<name>A0A0V1A6Y1_9BILA</name>
<proteinExistence type="predicted"/>
<dbReference type="EMBL" id="JYDQ01000027">
    <property type="protein sequence ID" value="KRY20222.1"/>
    <property type="molecule type" value="Genomic_DNA"/>
</dbReference>
<gene>
    <name evidence="1" type="ORF">T12_2575</name>
</gene>
<sequence>MPYVHESARLVTAGLNESEAQRGRPIVFNHQHRKIQLVLAAIELTLAVLTLSSNLSRRAQ</sequence>